<dbReference type="GO" id="GO:0006310">
    <property type="term" value="P:DNA recombination"/>
    <property type="evidence" value="ECO:0007669"/>
    <property type="project" value="UniProtKB-KW"/>
</dbReference>
<evidence type="ECO:0000259" key="5">
    <source>
        <dbReference type="PROSITE" id="PS51898"/>
    </source>
</evidence>
<dbReference type="Proteomes" id="UP000642553">
    <property type="component" value="Chromosome"/>
</dbReference>
<evidence type="ECO:0000256" key="3">
    <source>
        <dbReference type="ARBA" id="ARBA00023172"/>
    </source>
</evidence>
<dbReference type="AlphaFoldDB" id="A0AAE6TA59"/>
<dbReference type="Gene3D" id="1.10.443.10">
    <property type="entry name" value="Intergrase catalytic core"/>
    <property type="match status" value="1"/>
</dbReference>
<dbReference type="EMBL" id="CP029701">
    <property type="protein sequence ID" value="QHV63093.1"/>
    <property type="molecule type" value="Genomic_DNA"/>
</dbReference>
<dbReference type="InterPro" id="IPR013762">
    <property type="entry name" value="Integrase-like_cat_sf"/>
</dbReference>
<gene>
    <name evidence="6" type="ORF">DMI76_06825</name>
</gene>
<evidence type="ECO:0000313" key="6">
    <source>
        <dbReference type="EMBL" id="QHV63093.1"/>
    </source>
</evidence>
<dbReference type="GO" id="GO:0003677">
    <property type="term" value="F:DNA binding"/>
    <property type="evidence" value="ECO:0007669"/>
    <property type="project" value="UniProtKB-KW"/>
</dbReference>
<dbReference type="Pfam" id="PF00589">
    <property type="entry name" value="Phage_integrase"/>
    <property type="match status" value="1"/>
</dbReference>
<dbReference type="InterPro" id="IPR002104">
    <property type="entry name" value="Integrase_catalytic"/>
</dbReference>
<keyword evidence="3" id="KW-0233">DNA recombination</keyword>
<dbReference type="InterPro" id="IPR050090">
    <property type="entry name" value="Tyrosine_recombinase_XerCD"/>
</dbReference>
<comment type="similarity">
    <text evidence="1">Belongs to the 'phage' integrase family.</text>
</comment>
<feature type="domain" description="Tyr recombinase" evidence="5">
    <location>
        <begin position="221"/>
        <end position="404"/>
    </location>
</feature>
<reference evidence="6" key="1">
    <citation type="submission" date="2018-05" db="EMBL/GenBank/DDBJ databases">
        <title>Complete genome sequnece of Akkermansia muciniphila EB-AMDK-40.</title>
        <authorList>
            <person name="Nam Y.-D."/>
            <person name="Chung W.-H."/>
            <person name="Park Y.S."/>
            <person name="Kang J."/>
        </authorList>
    </citation>
    <scope>NUCLEOTIDE SEQUENCE</scope>
    <source>
        <strain evidence="6">EB-AMDK-40</strain>
    </source>
</reference>
<keyword evidence="4" id="KW-0175">Coiled coil</keyword>
<organism evidence="6 7">
    <name type="scientific">Akkermansia massiliensis</name>
    <dbReference type="NCBI Taxonomy" id="2927224"/>
    <lineage>
        <taxon>Bacteria</taxon>
        <taxon>Pseudomonadati</taxon>
        <taxon>Verrucomicrobiota</taxon>
        <taxon>Verrucomicrobiia</taxon>
        <taxon>Verrucomicrobiales</taxon>
        <taxon>Akkermansiaceae</taxon>
        <taxon>Akkermansia</taxon>
    </lineage>
</organism>
<name>A0AAE6TA59_9BACT</name>
<feature type="coiled-coil region" evidence="4">
    <location>
        <begin position="408"/>
        <end position="440"/>
    </location>
</feature>
<dbReference type="PROSITE" id="PS51898">
    <property type="entry name" value="TYR_RECOMBINASE"/>
    <property type="match status" value="1"/>
</dbReference>
<accession>A0AAE6TA59</accession>
<proteinExistence type="inferred from homology"/>
<keyword evidence="2" id="KW-0238">DNA-binding</keyword>
<evidence type="ECO:0000256" key="2">
    <source>
        <dbReference type="ARBA" id="ARBA00023125"/>
    </source>
</evidence>
<evidence type="ECO:0000256" key="4">
    <source>
        <dbReference type="SAM" id="Coils"/>
    </source>
</evidence>
<evidence type="ECO:0000256" key="1">
    <source>
        <dbReference type="ARBA" id="ARBA00008857"/>
    </source>
</evidence>
<dbReference type="InterPro" id="IPR011010">
    <property type="entry name" value="DNA_brk_join_enz"/>
</dbReference>
<dbReference type="GO" id="GO:0015074">
    <property type="term" value="P:DNA integration"/>
    <property type="evidence" value="ECO:0007669"/>
    <property type="project" value="InterPro"/>
</dbReference>
<dbReference type="SUPFAM" id="SSF56349">
    <property type="entry name" value="DNA breaking-rejoining enzymes"/>
    <property type="match status" value="1"/>
</dbReference>
<dbReference type="PANTHER" id="PTHR30349:SF41">
    <property type="entry name" value="INTEGRASE_RECOMBINASE PROTEIN MJ0367-RELATED"/>
    <property type="match status" value="1"/>
</dbReference>
<sequence length="477" mass="55396">MSKKGYHKKVVQEFSNDVLITLTAKKSAPYKIWYPVMSADGKRQKKSQYAKSLEKAVKLAETRVESIEASGLAHVKPLSKDEASAIDHFKKKNPDTSLSETVREFSSKKEKIRANLFAEEAVEQFVKWWSVQREVGSGSKQYQKAFVNRVQRFAKSFEGHKMSSLSEEEVEDWKNGLTDEKTGKLLSCKARNEYLSTIKKLFTFCRLNTIEKLENLLKENPPKEFYSVSNVEKILDVFRPKKYENKPMHPCYPSVVLSIFAGLRQSEAIVLDWSVLNKAMASKVEKKTFVITESKTDPRQVLMNETLLKWLEIVPEEERIGEVFKTKAKNKQRKQDAFSEQFRNALKGVVRVAKNGLRHSCATYLVAKHNDYQFVADQMGNSVAMQRQHYVTPLTYEEAMEFWNLTPYSEVEALQIELEKERAEKERLAREEQEKEWREQSKKEVEKCIRDTGGIEPLRYAENLSEEDVWEDFYGED</sequence>
<dbReference type="PANTHER" id="PTHR30349">
    <property type="entry name" value="PHAGE INTEGRASE-RELATED"/>
    <property type="match status" value="1"/>
</dbReference>
<evidence type="ECO:0000313" key="7">
    <source>
        <dbReference type="Proteomes" id="UP000642553"/>
    </source>
</evidence>
<protein>
    <recommendedName>
        <fullName evidence="5">Tyr recombinase domain-containing protein</fullName>
    </recommendedName>
</protein>